<sequence length="66" mass="7501">MNEHLGLPEITDKITLRSVGYMKRGCRAFELPVDMSSLHLQLHVQLRSSSFLPLAAIPSSWKCKFD</sequence>
<dbReference type="Proteomes" id="UP001323405">
    <property type="component" value="Unassembled WGS sequence"/>
</dbReference>
<evidence type="ECO:0000313" key="2">
    <source>
        <dbReference type="Proteomes" id="UP001323405"/>
    </source>
</evidence>
<keyword evidence="2" id="KW-1185">Reference proteome</keyword>
<reference evidence="1 2" key="1">
    <citation type="journal article" date="2023" name="bioRxiv">
        <title>High-quality genome assemblies of four members of thePodospora anserinaspecies complex.</title>
        <authorList>
            <person name="Ament-Velasquez S.L."/>
            <person name="Vogan A.A."/>
            <person name="Wallerman O."/>
            <person name="Hartmann F."/>
            <person name="Gautier V."/>
            <person name="Silar P."/>
            <person name="Giraud T."/>
            <person name="Johannesson H."/>
        </authorList>
    </citation>
    <scope>NUCLEOTIDE SEQUENCE [LARGE SCALE GENOMIC DNA]</scope>
    <source>
        <strain evidence="1 2">CBS 415.72m</strain>
    </source>
</reference>
<evidence type="ECO:0000313" key="1">
    <source>
        <dbReference type="EMBL" id="KAK4659212.1"/>
    </source>
</evidence>
<protein>
    <submittedName>
        <fullName evidence="1">Uncharacterized protein</fullName>
    </submittedName>
</protein>
<dbReference type="EMBL" id="JAFFHA010000001">
    <property type="protein sequence ID" value="KAK4659212.1"/>
    <property type="molecule type" value="Genomic_DNA"/>
</dbReference>
<dbReference type="RefSeq" id="XP_062748183.1">
    <property type="nucleotide sequence ID" value="XM_062885233.1"/>
</dbReference>
<organism evidence="1 2">
    <name type="scientific">Podospora pseudocomata</name>
    <dbReference type="NCBI Taxonomy" id="2093779"/>
    <lineage>
        <taxon>Eukaryota</taxon>
        <taxon>Fungi</taxon>
        <taxon>Dikarya</taxon>
        <taxon>Ascomycota</taxon>
        <taxon>Pezizomycotina</taxon>
        <taxon>Sordariomycetes</taxon>
        <taxon>Sordariomycetidae</taxon>
        <taxon>Sordariales</taxon>
        <taxon>Podosporaceae</taxon>
        <taxon>Podospora</taxon>
    </lineage>
</organism>
<comment type="caution">
    <text evidence="1">The sequence shown here is derived from an EMBL/GenBank/DDBJ whole genome shotgun (WGS) entry which is preliminary data.</text>
</comment>
<name>A0ABR0GU79_9PEZI</name>
<gene>
    <name evidence="1" type="ORF">QC762_108205</name>
</gene>
<dbReference type="GeneID" id="87905140"/>
<proteinExistence type="predicted"/>
<accession>A0ABR0GU79</accession>